<organism evidence="8 9">
    <name type="scientific">Clohesyomyces aquaticus</name>
    <dbReference type="NCBI Taxonomy" id="1231657"/>
    <lineage>
        <taxon>Eukaryota</taxon>
        <taxon>Fungi</taxon>
        <taxon>Dikarya</taxon>
        <taxon>Ascomycota</taxon>
        <taxon>Pezizomycotina</taxon>
        <taxon>Dothideomycetes</taxon>
        <taxon>Pleosporomycetidae</taxon>
        <taxon>Pleosporales</taxon>
        <taxon>Lindgomycetaceae</taxon>
        <taxon>Clohesyomyces</taxon>
    </lineage>
</organism>
<dbReference type="PRINTS" id="PR01036">
    <property type="entry name" value="TCRTETB"/>
</dbReference>
<dbReference type="AlphaFoldDB" id="A0A1Y1YXU0"/>
<keyword evidence="5 6" id="KW-0472">Membrane</keyword>
<feature type="transmembrane region" description="Helical" evidence="6">
    <location>
        <begin position="229"/>
        <end position="249"/>
    </location>
</feature>
<evidence type="ECO:0000256" key="4">
    <source>
        <dbReference type="ARBA" id="ARBA00022989"/>
    </source>
</evidence>
<dbReference type="InterPro" id="IPR020846">
    <property type="entry name" value="MFS_dom"/>
</dbReference>
<dbReference type="Gene3D" id="1.20.1250.20">
    <property type="entry name" value="MFS general substrate transporter like domains"/>
    <property type="match status" value="2"/>
</dbReference>
<dbReference type="PROSITE" id="PS50850">
    <property type="entry name" value="MFS"/>
    <property type="match status" value="1"/>
</dbReference>
<feature type="transmembrane region" description="Helical" evidence="6">
    <location>
        <begin position="339"/>
        <end position="357"/>
    </location>
</feature>
<evidence type="ECO:0000313" key="8">
    <source>
        <dbReference type="EMBL" id="ORY02843.1"/>
    </source>
</evidence>
<evidence type="ECO:0000256" key="6">
    <source>
        <dbReference type="SAM" id="Phobius"/>
    </source>
</evidence>
<dbReference type="GO" id="GO:0022857">
    <property type="term" value="F:transmembrane transporter activity"/>
    <property type="evidence" value="ECO:0007669"/>
    <property type="project" value="InterPro"/>
</dbReference>
<dbReference type="OrthoDB" id="10021397at2759"/>
<feature type="transmembrane region" description="Helical" evidence="6">
    <location>
        <begin position="204"/>
        <end position="223"/>
    </location>
</feature>
<dbReference type="GO" id="GO:0005886">
    <property type="term" value="C:plasma membrane"/>
    <property type="evidence" value="ECO:0007669"/>
    <property type="project" value="TreeGrafter"/>
</dbReference>
<evidence type="ECO:0000256" key="2">
    <source>
        <dbReference type="ARBA" id="ARBA00007520"/>
    </source>
</evidence>
<accession>A0A1Y1YXU0</accession>
<keyword evidence="9" id="KW-1185">Reference proteome</keyword>
<dbReference type="Proteomes" id="UP000193144">
    <property type="component" value="Unassembled WGS sequence"/>
</dbReference>
<dbReference type="InterPro" id="IPR011701">
    <property type="entry name" value="MFS"/>
</dbReference>
<name>A0A1Y1YXU0_9PLEO</name>
<comment type="caution">
    <text evidence="8">The sequence shown here is derived from an EMBL/GenBank/DDBJ whole genome shotgun (WGS) entry which is preliminary data.</text>
</comment>
<feature type="transmembrane region" description="Helical" evidence="6">
    <location>
        <begin position="75"/>
        <end position="92"/>
    </location>
</feature>
<protein>
    <submittedName>
        <fullName evidence="8">Major facilitator superfamily domain-containing protein</fullName>
    </submittedName>
</protein>
<dbReference type="Pfam" id="PF07690">
    <property type="entry name" value="MFS_1"/>
    <property type="match status" value="1"/>
</dbReference>
<comment type="similarity">
    <text evidence="2">Belongs to the major facilitator superfamily. TCR/Tet family.</text>
</comment>
<feature type="transmembrane region" description="Helical" evidence="6">
    <location>
        <begin position="163"/>
        <end position="183"/>
    </location>
</feature>
<evidence type="ECO:0000256" key="3">
    <source>
        <dbReference type="ARBA" id="ARBA00022692"/>
    </source>
</evidence>
<feature type="transmembrane region" description="Helical" evidence="6">
    <location>
        <begin position="363"/>
        <end position="386"/>
    </location>
</feature>
<keyword evidence="3 6" id="KW-0812">Transmembrane</keyword>
<feature type="transmembrane region" description="Helical" evidence="6">
    <location>
        <begin position="46"/>
        <end position="63"/>
    </location>
</feature>
<feature type="transmembrane region" description="Helical" evidence="6">
    <location>
        <begin position="477"/>
        <end position="495"/>
    </location>
</feature>
<feature type="transmembrane region" description="Helical" evidence="6">
    <location>
        <begin position="104"/>
        <end position="125"/>
    </location>
</feature>
<evidence type="ECO:0000256" key="1">
    <source>
        <dbReference type="ARBA" id="ARBA00004141"/>
    </source>
</evidence>
<feature type="domain" description="Major facilitator superfamily (MFS) profile" evidence="7">
    <location>
        <begin position="9"/>
        <end position="500"/>
    </location>
</feature>
<evidence type="ECO:0000256" key="5">
    <source>
        <dbReference type="ARBA" id="ARBA00023136"/>
    </source>
</evidence>
<dbReference type="PANTHER" id="PTHR23501:SF102">
    <property type="entry name" value="DRUG TRANSPORTER, PUTATIVE (AFU_ORTHOLOGUE AFUA_3G08530)-RELATED"/>
    <property type="match status" value="1"/>
</dbReference>
<dbReference type="SUPFAM" id="SSF103473">
    <property type="entry name" value="MFS general substrate transporter"/>
    <property type="match status" value="1"/>
</dbReference>
<feature type="transmembrane region" description="Helical" evidence="6">
    <location>
        <begin position="306"/>
        <end position="327"/>
    </location>
</feature>
<comment type="subcellular location">
    <subcellularLocation>
        <location evidence="1">Membrane</location>
        <topology evidence="1">Multi-pass membrane protein</topology>
    </subcellularLocation>
</comment>
<dbReference type="InterPro" id="IPR036259">
    <property type="entry name" value="MFS_trans_sf"/>
</dbReference>
<sequence>MSSRRKKAAFAAMCLSVFIACLEIFVTSTALPQITSQLGASDSDYVWVGSAYLLLWAAGVPVWAQLSDIFGRKAILGATSVLFTVGAIVAAISQDSRTLIAARAVQGAGVGGLTVVINICVVYMYQPRERAFYFGIVGAIAALSSAIGPFIGGLLTEKLSWRWCFWIEVPFITVSCTGMLLLLKIGQERKPMIAGLKRIDWIGSFAIASGTVMTILALQFGVAHHPWNSPLVICLIVFGPSMIAIFALIEWRFSPNPLIPVRFFDKLPPVAVLLGCFLQALIMTATTYFIPLYFQVVLGLSPLMSGVYFLPTTLVLAIMWASVGHLIKKTGRYVEQIRLGAAALLVGSGLLINTQAYKSWVRIITSQVAIAIGLGLTYQAPLVALYEVIPKEDASPGTAAYQFIKQFGQTITVALGQLIIQSRVKARLGMLSDMGLPKQVIEELLKGRTIAPAFERRLDDHQMALLRATFVEGLRTMWIFYTGIAALAFVVSFGVPAKKLGSDAIKEKANHDEEAEKEEP</sequence>
<evidence type="ECO:0000259" key="7">
    <source>
        <dbReference type="PROSITE" id="PS50850"/>
    </source>
</evidence>
<feature type="transmembrane region" description="Helical" evidence="6">
    <location>
        <begin position="132"/>
        <end position="151"/>
    </location>
</feature>
<keyword evidence="4 6" id="KW-1133">Transmembrane helix</keyword>
<feature type="transmembrane region" description="Helical" evidence="6">
    <location>
        <begin position="270"/>
        <end position="294"/>
    </location>
</feature>
<evidence type="ECO:0000313" key="9">
    <source>
        <dbReference type="Proteomes" id="UP000193144"/>
    </source>
</evidence>
<reference evidence="8 9" key="1">
    <citation type="submission" date="2016-07" db="EMBL/GenBank/DDBJ databases">
        <title>Pervasive Adenine N6-methylation of Active Genes in Fungi.</title>
        <authorList>
            <consortium name="DOE Joint Genome Institute"/>
            <person name="Mondo S.J."/>
            <person name="Dannebaum R.O."/>
            <person name="Kuo R.C."/>
            <person name="Labutti K."/>
            <person name="Haridas S."/>
            <person name="Kuo A."/>
            <person name="Salamov A."/>
            <person name="Ahrendt S.R."/>
            <person name="Lipzen A."/>
            <person name="Sullivan W."/>
            <person name="Andreopoulos W.B."/>
            <person name="Clum A."/>
            <person name="Lindquist E."/>
            <person name="Daum C."/>
            <person name="Ramamoorthy G.K."/>
            <person name="Gryganskyi A."/>
            <person name="Culley D."/>
            <person name="Magnuson J.K."/>
            <person name="James T.Y."/>
            <person name="O'Malley M.A."/>
            <person name="Stajich J.E."/>
            <person name="Spatafora J.W."/>
            <person name="Visel A."/>
            <person name="Grigoriev I.V."/>
        </authorList>
    </citation>
    <scope>NUCLEOTIDE SEQUENCE [LARGE SCALE GENOMIC DNA]</scope>
    <source>
        <strain evidence="8 9">CBS 115471</strain>
    </source>
</reference>
<dbReference type="PANTHER" id="PTHR23501">
    <property type="entry name" value="MAJOR FACILITATOR SUPERFAMILY"/>
    <property type="match status" value="1"/>
</dbReference>
<dbReference type="EMBL" id="MCFA01000153">
    <property type="protein sequence ID" value="ORY02843.1"/>
    <property type="molecule type" value="Genomic_DNA"/>
</dbReference>
<gene>
    <name evidence="8" type="ORF">BCR34DRAFT_627462</name>
</gene>
<proteinExistence type="inferred from homology"/>
<dbReference type="PROSITE" id="PS51257">
    <property type="entry name" value="PROKAR_LIPOPROTEIN"/>
    <property type="match status" value="1"/>
</dbReference>